<sequence length="350" mass="39390">MKSTKRRCILWSRHRLPRHRRPAIEIVRAINKFKADFGDKLFLWSVCNLPQTMYLLAEACDTLFASFIGTKDVMTDENILQGPIFHEDIIEDMKGIEIAESKQAEVQKGNVENRWNPLEKPRQLKDKPKPAAHRGFLARAKAIPAFLGCCCILSLKENDKVQVKCVTFSQPPVRNSALRDYVNRKGLQHYFKSYSIPEDLVPLILSSAYFHHYSNVQPLLASTEIRTNGLSLSKHEEGVEKSGSEKPKENEGEQLSRIVPLAGMRSQFNKYRAKQVDPVASSVTDSAVTSSIEDVADEPQSLEIQEGSDGMSLKQLAKTNNGQSDEATNEKYAEKRNTDVGKIPVGVYKI</sequence>
<reference evidence="2" key="1">
    <citation type="journal article" date="2023" name="Hortic. Res.">
        <title>A chromosome-level phased genome enabling allele-level studies in sweet orange: a case study on citrus Huanglongbing tolerance.</title>
        <authorList>
            <person name="Wu B."/>
            <person name="Yu Q."/>
            <person name="Deng Z."/>
            <person name="Duan Y."/>
            <person name="Luo F."/>
            <person name="Gmitter F. Jr."/>
        </authorList>
    </citation>
    <scope>NUCLEOTIDE SEQUENCE [LARGE SCALE GENOMIC DNA]</scope>
    <source>
        <strain evidence="2">cv. Valencia</strain>
    </source>
</reference>
<gene>
    <name evidence="1" type="ORF">KPL71_026635</name>
</gene>
<keyword evidence="2" id="KW-1185">Reference proteome</keyword>
<evidence type="ECO:0000313" key="2">
    <source>
        <dbReference type="Proteomes" id="UP000829398"/>
    </source>
</evidence>
<proteinExistence type="predicted"/>
<organism evidence="1 2">
    <name type="scientific">Citrus sinensis</name>
    <name type="common">Sweet orange</name>
    <name type="synonym">Citrus aurantium var. sinensis</name>
    <dbReference type="NCBI Taxonomy" id="2711"/>
    <lineage>
        <taxon>Eukaryota</taxon>
        <taxon>Viridiplantae</taxon>
        <taxon>Streptophyta</taxon>
        <taxon>Embryophyta</taxon>
        <taxon>Tracheophyta</taxon>
        <taxon>Spermatophyta</taxon>
        <taxon>Magnoliopsida</taxon>
        <taxon>eudicotyledons</taxon>
        <taxon>Gunneridae</taxon>
        <taxon>Pentapetalae</taxon>
        <taxon>rosids</taxon>
        <taxon>malvids</taxon>
        <taxon>Sapindales</taxon>
        <taxon>Rutaceae</taxon>
        <taxon>Aurantioideae</taxon>
        <taxon>Citrus</taxon>
    </lineage>
</organism>
<dbReference type="EMBL" id="CM039178">
    <property type="protein sequence ID" value="KAH9680663.1"/>
    <property type="molecule type" value="Genomic_DNA"/>
</dbReference>
<protein>
    <submittedName>
        <fullName evidence="1">Lipase 3 domain-containing protein</fullName>
    </submittedName>
</protein>
<accession>A0ACB8I0U3</accession>
<dbReference type="Proteomes" id="UP000829398">
    <property type="component" value="Chromosome 9"/>
</dbReference>
<name>A0ACB8I0U3_CITSI</name>
<comment type="caution">
    <text evidence="1">The sequence shown here is derived from an EMBL/GenBank/DDBJ whole genome shotgun (WGS) entry which is preliminary data.</text>
</comment>
<evidence type="ECO:0000313" key="1">
    <source>
        <dbReference type="EMBL" id="KAH9680663.1"/>
    </source>
</evidence>